<name>A0ABU9QAM1_9BURK</name>
<evidence type="ECO:0000313" key="2">
    <source>
        <dbReference type="EMBL" id="MEM5286460.1"/>
    </source>
</evidence>
<evidence type="ECO:0000256" key="1">
    <source>
        <dbReference type="SAM" id="MobiDB-lite"/>
    </source>
</evidence>
<gene>
    <name evidence="2" type="ORF">V4C55_12125</name>
</gene>
<keyword evidence="3" id="KW-1185">Reference proteome</keyword>
<feature type="compositionally biased region" description="Basic and acidic residues" evidence="1">
    <location>
        <begin position="1"/>
        <end position="12"/>
    </location>
</feature>
<comment type="caution">
    <text evidence="2">The sequence shown here is derived from an EMBL/GenBank/DDBJ whole genome shotgun (WGS) entry which is preliminary data.</text>
</comment>
<evidence type="ECO:0000313" key="3">
    <source>
        <dbReference type="Proteomes" id="UP001494588"/>
    </source>
</evidence>
<feature type="region of interest" description="Disordered" evidence="1">
    <location>
        <begin position="1"/>
        <end position="26"/>
    </location>
</feature>
<proteinExistence type="predicted"/>
<sequence length="84" mass="8646">MAAALNREERHTAGQGARRPPSNRIEQPTLARLTVGANQPAGFSLIARTPVAAGFAAFGMVRAAREVSAAQPALAILIVAGEPS</sequence>
<dbReference type="Proteomes" id="UP001494588">
    <property type="component" value="Unassembled WGS sequence"/>
</dbReference>
<dbReference type="RefSeq" id="WP_201650272.1">
    <property type="nucleotide sequence ID" value="NZ_CAJHCS010000008.1"/>
</dbReference>
<organism evidence="2 3">
    <name type="scientific">Paraburkholderia sabiae</name>
    <dbReference type="NCBI Taxonomy" id="273251"/>
    <lineage>
        <taxon>Bacteria</taxon>
        <taxon>Pseudomonadati</taxon>
        <taxon>Pseudomonadota</taxon>
        <taxon>Betaproteobacteria</taxon>
        <taxon>Burkholderiales</taxon>
        <taxon>Burkholderiaceae</taxon>
        <taxon>Paraburkholderia</taxon>
    </lineage>
</organism>
<dbReference type="EMBL" id="JAZHGC010000009">
    <property type="protein sequence ID" value="MEM5286460.1"/>
    <property type="molecule type" value="Genomic_DNA"/>
</dbReference>
<accession>A0ABU9QAM1</accession>
<protein>
    <submittedName>
        <fullName evidence="2">Uncharacterized protein</fullName>
    </submittedName>
</protein>
<reference evidence="2 3" key="1">
    <citation type="submission" date="2024-01" db="EMBL/GenBank/DDBJ databases">
        <title>The diversity of rhizobia nodulating Mimosa spp. in eleven states of Brazil covering several biomes is determined by host plant, location, and edaphic factors.</title>
        <authorList>
            <person name="Rouws L."/>
            <person name="Barauna A."/>
            <person name="Beukes C."/>
            <person name="De Faria S.M."/>
            <person name="Gross E."/>
            <person name="Dos Reis Junior F.B."/>
            <person name="Simon M."/>
            <person name="Maluk M."/>
            <person name="Odee D.W."/>
            <person name="Kenicer G."/>
            <person name="Young J.P.W."/>
            <person name="Reis V.M."/>
            <person name="Zilli J."/>
            <person name="James E.K."/>
        </authorList>
    </citation>
    <scope>NUCLEOTIDE SEQUENCE [LARGE SCALE GENOMIC DNA]</scope>
    <source>
        <strain evidence="2 3">JPY77</strain>
    </source>
</reference>